<dbReference type="InterPro" id="IPR029044">
    <property type="entry name" value="Nucleotide-diphossugar_trans"/>
</dbReference>
<evidence type="ECO:0000313" key="3">
    <source>
        <dbReference type="Proteomes" id="UP000681610"/>
    </source>
</evidence>
<organism evidence="2 3">
    <name type="scientific">Capnocytophaga bilenii</name>
    <dbReference type="NCBI Taxonomy" id="2819369"/>
    <lineage>
        <taxon>Bacteria</taxon>
        <taxon>Pseudomonadati</taxon>
        <taxon>Bacteroidota</taxon>
        <taxon>Flavobacteriia</taxon>
        <taxon>Flavobacteriales</taxon>
        <taxon>Flavobacteriaceae</taxon>
        <taxon>Capnocytophaga</taxon>
    </lineage>
</organism>
<reference evidence="2 3" key="1">
    <citation type="submission" date="2021-03" db="EMBL/GenBank/DDBJ databases">
        <title>Isolation and description of Capnocytophaga bilenii sp. nov., a novel Capnocytophaga species, isolated from a gingivitis subject.</title>
        <authorList>
            <person name="Antezack A."/>
            <person name="Monnet-Corti V."/>
            <person name="La Scola B."/>
        </authorList>
    </citation>
    <scope>NUCLEOTIDE SEQUENCE [LARGE SCALE GENOMIC DNA]</scope>
    <source>
        <strain evidence="2 3">Marseille-Q4570</strain>
    </source>
</reference>
<proteinExistence type="predicted"/>
<dbReference type="PANTHER" id="PTHR43685:SF11">
    <property type="entry name" value="GLYCOSYLTRANSFERASE TAGX-RELATED"/>
    <property type="match status" value="1"/>
</dbReference>
<evidence type="ECO:0000259" key="1">
    <source>
        <dbReference type="Pfam" id="PF00535"/>
    </source>
</evidence>
<name>A0ABS3PY27_9FLAO</name>
<gene>
    <name evidence="2" type="ORF">J4N46_05495</name>
</gene>
<dbReference type="SUPFAM" id="SSF53448">
    <property type="entry name" value="Nucleotide-diphospho-sugar transferases"/>
    <property type="match status" value="1"/>
</dbReference>
<evidence type="ECO:0000313" key="2">
    <source>
        <dbReference type="EMBL" id="MBO1883878.1"/>
    </source>
</evidence>
<dbReference type="InterPro" id="IPR050834">
    <property type="entry name" value="Glycosyltransf_2"/>
</dbReference>
<dbReference type="Gene3D" id="3.90.550.10">
    <property type="entry name" value="Spore Coat Polysaccharide Biosynthesis Protein SpsA, Chain A"/>
    <property type="match status" value="1"/>
</dbReference>
<dbReference type="RefSeq" id="WP_208058465.1">
    <property type="nucleotide sequence ID" value="NZ_JAGDYP010000003.1"/>
</dbReference>
<comment type="caution">
    <text evidence="2">The sequence shown here is derived from an EMBL/GenBank/DDBJ whole genome shotgun (WGS) entry which is preliminary data.</text>
</comment>
<sequence length="288" mass="33120">MFSIVIPTYNHAHLLPRCIESIINQTYTDWELIIVNNASTDNTIQVIEGYHHPKVSYINFNNDQGIAASRNVGIRAAKGDFVCFLDSDDWWKPNKLEVCSAYTATHDLIYHNLEVVSADGKALRKQLYSRQIPTDNFLADMFINGNPIKNSSVMLSKNIIEKIGYLDEDMGLMAVEDFDYWLRALQAGARPKYIADCLGYYWVGSNTSSKLVQIQRNQHLFDKYKAQLQPSELRLAEKMLHYQQGRVYQSNKMFGKALMHYLKSLSLRSDKFRFALIGIVTSIFRVKI</sequence>
<protein>
    <submittedName>
        <fullName evidence="2">Glycosyltransferase</fullName>
    </submittedName>
</protein>
<dbReference type="Pfam" id="PF00535">
    <property type="entry name" value="Glycos_transf_2"/>
    <property type="match status" value="1"/>
</dbReference>
<dbReference type="InterPro" id="IPR001173">
    <property type="entry name" value="Glyco_trans_2-like"/>
</dbReference>
<dbReference type="Proteomes" id="UP000681610">
    <property type="component" value="Unassembled WGS sequence"/>
</dbReference>
<keyword evidence="3" id="KW-1185">Reference proteome</keyword>
<feature type="domain" description="Glycosyltransferase 2-like" evidence="1">
    <location>
        <begin position="3"/>
        <end position="126"/>
    </location>
</feature>
<accession>A0ABS3PY27</accession>
<dbReference type="EMBL" id="JAGDYP010000003">
    <property type="protein sequence ID" value="MBO1883878.1"/>
    <property type="molecule type" value="Genomic_DNA"/>
</dbReference>
<dbReference type="PANTHER" id="PTHR43685">
    <property type="entry name" value="GLYCOSYLTRANSFERASE"/>
    <property type="match status" value="1"/>
</dbReference>